<organism evidence="2 3">
    <name type="scientific">Burkholderia pseudomallei</name>
    <name type="common">Pseudomonas pseudomallei</name>
    <dbReference type="NCBI Taxonomy" id="28450"/>
    <lineage>
        <taxon>Bacteria</taxon>
        <taxon>Pseudomonadati</taxon>
        <taxon>Pseudomonadota</taxon>
        <taxon>Betaproteobacteria</taxon>
        <taxon>Burkholderiales</taxon>
        <taxon>Burkholderiaceae</taxon>
        <taxon>Burkholderia</taxon>
        <taxon>pseudomallei group</taxon>
    </lineage>
</organism>
<protein>
    <submittedName>
        <fullName evidence="2">Uncharacterized protein</fullName>
    </submittedName>
</protein>
<dbReference type="EMBL" id="PHRB01000006">
    <property type="protein sequence ID" value="PJO66740.1"/>
    <property type="molecule type" value="Genomic_DNA"/>
</dbReference>
<evidence type="ECO:0000313" key="3">
    <source>
        <dbReference type="Proteomes" id="UP000231878"/>
    </source>
</evidence>
<name>A0AAX0UED9_BURPE</name>
<evidence type="ECO:0000313" key="2">
    <source>
        <dbReference type="EMBL" id="PJO66740.1"/>
    </source>
</evidence>
<evidence type="ECO:0000256" key="1">
    <source>
        <dbReference type="SAM" id="MobiDB-lite"/>
    </source>
</evidence>
<sequence>MAKYLFENCKNRNRQAAGRRGMKKSRSTAARGGERSGEPGLGEMLQSAPNVASSRDARRREPGGGGVSR</sequence>
<reference evidence="2 3" key="1">
    <citation type="submission" date="2017-11" db="EMBL/GenBank/DDBJ databases">
        <title>Molecular characterization of Burkholderia pseudomallei and closely related isolates from Vietnam.</title>
        <authorList>
            <person name="Ustinov D.V."/>
            <person name="Antonov A.S."/>
            <person name="Avdusheva E.F."/>
            <person name="Shpak I.M."/>
            <person name="Zakharova I.B."/>
            <person name="Thi L.A."/>
            <person name="Teteryatnikova N."/>
            <person name="Lopasteyskaya Y.A."/>
            <person name="Kuzyutina J.A."/>
            <person name="Ngo T.N."/>
            <person name="Victorov D.V."/>
        </authorList>
    </citation>
    <scope>NUCLEOTIDE SEQUENCE [LARGE SCALE GENOMIC DNA]</scope>
    <source>
        <strain evidence="2 3">V1512</strain>
    </source>
</reference>
<dbReference type="AlphaFoldDB" id="A0AAX0UED9"/>
<accession>A0AAX0UED9</accession>
<feature type="region of interest" description="Disordered" evidence="1">
    <location>
        <begin position="1"/>
        <end position="69"/>
    </location>
</feature>
<proteinExistence type="predicted"/>
<comment type="caution">
    <text evidence="2">The sequence shown here is derived from an EMBL/GenBank/DDBJ whole genome shotgun (WGS) entry which is preliminary data.</text>
</comment>
<gene>
    <name evidence="2" type="ORF">CWD88_08930</name>
</gene>
<dbReference type="Proteomes" id="UP000231878">
    <property type="component" value="Unassembled WGS sequence"/>
</dbReference>